<evidence type="ECO:0000313" key="5">
    <source>
        <dbReference type="EMBL" id="MDT3766723.1"/>
    </source>
</evidence>
<dbReference type="InterPro" id="IPR010982">
    <property type="entry name" value="Lambda_DNA-bd_dom_sf"/>
</dbReference>
<evidence type="ECO:0000256" key="3">
    <source>
        <dbReference type="ARBA" id="ARBA00023163"/>
    </source>
</evidence>
<sequence length="336" mass="36971">MVRRVTQADVAKAAGVSRQLVSLVVRGDKRVSPQRRTAVLQAIEELGYRPNAAAQSLASKTTNNLGLLVPSFENSFYGEFAEAFTRACARRGLTALVNVSLSEPNREQEAIDRFVELRVDGLALISPLIDQGVLQRAADEMSVCLVSNNVAPQNVDLVHTNDFEGARSCALHLLDQGYRDVVFLGPFRNIKGDTTYERIYGYRAAMEQRGRRDDITVIIVDDRADVAAREVLDEFGADTGIVCHNDLLAVELLMAIHNRGLLPGAHVGVTGFDNTRLAYMPELSLTSVDQQLEGLAEASVSVLMERLDNPDAPQRDIVLEPRLMPRESSNPRRCGE</sequence>
<evidence type="ECO:0000259" key="4">
    <source>
        <dbReference type="PROSITE" id="PS50932"/>
    </source>
</evidence>
<dbReference type="GO" id="GO:0003677">
    <property type="term" value="F:DNA binding"/>
    <property type="evidence" value="ECO:0007669"/>
    <property type="project" value="UniProtKB-KW"/>
</dbReference>
<reference evidence="5 6" key="1">
    <citation type="submission" date="2023-06" db="EMBL/GenBank/DDBJ databases">
        <title>Draft genome sequence of Gleimia hominis type strain CCUG 57540T.</title>
        <authorList>
            <person name="Salva-Serra F."/>
            <person name="Cardew S."/>
            <person name="Jensie Markopoulos S."/>
            <person name="Ohlen M."/>
            <person name="Inganas E."/>
            <person name="Svensson-Stadler L."/>
            <person name="Moore E.R.B."/>
        </authorList>
    </citation>
    <scope>NUCLEOTIDE SEQUENCE [LARGE SCALE GENOMIC DNA]</scope>
    <source>
        <strain evidence="5 6">CCUG 57540</strain>
    </source>
</reference>
<dbReference type="EMBL" id="JASXSX010000001">
    <property type="protein sequence ID" value="MDT3766723.1"/>
    <property type="molecule type" value="Genomic_DNA"/>
</dbReference>
<keyword evidence="1" id="KW-0805">Transcription regulation</keyword>
<dbReference type="CDD" id="cd06267">
    <property type="entry name" value="PBP1_LacI_sugar_binding-like"/>
    <property type="match status" value="1"/>
</dbReference>
<evidence type="ECO:0000256" key="2">
    <source>
        <dbReference type="ARBA" id="ARBA00023125"/>
    </source>
</evidence>
<dbReference type="SMART" id="SM00354">
    <property type="entry name" value="HTH_LACI"/>
    <property type="match status" value="1"/>
</dbReference>
<accession>A0ABU3I8L5</accession>
<dbReference type="InterPro" id="IPR028082">
    <property type="entry name" value="Peripla_BP_I"/>
</dbReference>
<dbReference type="Pfam" id="PF13377">
    <property type="entry name" value="Peripla_BP_3"/>
    <property type="match status" value="1"/>
</dbReference>
<protein>
    <submittedName>
        <fullName evidence="5">LacI family DNA-binding transcriptional regulator</fullName>
    </submittedName>
</protein>
<dbReference type="PROSITE" id="PS50932">
    <property type="entry name" value="HTH_LACI_2"/>
    <property type="match status" value="1"/>
</dbReference>
<dbReference type="Pfam" id="PF00356">
    <property type="entry name" value="LacI"/>
    <property type="match status" value="1"/>
</dbReference>
<dbReference type="SUPFAM" id="SSF53822">
    <property type="entry name" value="Periplasmic binding protein-like I"/>
    <property type="match status" value="1"/>
</dbReference>
<organism evidence="5 6">
    <name type="scientific">Gleimia hominis</name>
    <dbReference type="NCBI Taxonomy" id="595468"/>
    <lineage>
        <taxon>Bacteria</taxon>
        <taxon>Bacillati</taxon>
        <taxon>Actinomycetota</taxon>
        <taxon>Actinomycetes</taxon>
        <taxon>Actinomycetales</taxon>
        <taxon>Actinomycetaceae</taxon>
        <taxon>Gleimia</taxon>
    </lineage>
</organism>
<evidence type="ECO:0000313" key="6">
    <source>
        <dbReference type="Proteomes" id="UP001247542"/>
    </source>
</evidence>
<comment type="caution">
    <text evidence="5">The sequence shown here is derived from an EMBL/GenBank/DDBJ whole genome shotgun (WGS) entry which is preliminary data.</text>
</comment>
<dbReference type="PANTHER" id="PTHR30146:SF109">
    <property type="entry name" value="HTH-TYPE TRANSCRIPTIONAL REGULATOR GALS"/>
    <property type="match status" value="1"/>
</dbReference>
<dbReference type="Gene3D" id="3.40.50.2300">
    <property type="match status" value="2"/>
</dbReference>
<dbReference type="SUPFAM" id="SSF47413">
    <property type="entry name" value="lambda repressor-like DNA-binding domains"/>
    <property type="match status" value="1"/>
</dbReference>
<gene>
    <name evidence="5" type="ORF">QS713_01405</name>
</gene>
<proteinExistence type="predicted"/>
<keyword evidence="2 5" id="KW-0238">DNA-binding</keyword>
<dbReference type="Gene3D" id="1.10.260.40">
    <property type="entry name" value="lambda repressor-like DNA-binding domains"/>
    <property type="match status" value="1"/>
</dbReference>
<dbReference type="InterPro" id="IPR000843">
    <property type="entry name" value="HTH_LacI"/>
</dbReference>
<name>A0ABU3I8L5_9ACTO</name>
<dbReference type="RefSeq" id="WP_313271846.1">
    <property type="nucleotide sequence ID" value="NZ_JASXSX010000001.1"/>
</dbReference>
<keyword evidence="3" id="KW-0804">Transcription</keyword>
<dbReference type="CDD" id="cd01392">
    <property type="entry name" value="HTH_LacI"/>
    <property type="match status" value="1"/>
</dbReference>
<dbReference type="Proteomes" id="UP001247542">
    <property type="component" value="Unassembled WGS sequence"/>
</dbReference>
<dbReference type="PANTHER" id="PTHR30146">
    <property type="entry name" value="LACI-RELATED TRANSCRIPTIONAL REPRESSOR"/>
    <property type="match status" value="1"/>
</dbReference>
<dbReference type="InterPro" id="IPR046335">
    <property type="entry name" value="LacI/GalR-like_sensor"/>
</dbReference>
<feature type="domain" description="HTH lacI-type" evidence="4">
    <location>
        <begin position="5"/>
        <end position="59"/>
    </location>
</feature>
<evidence type="ECO:0000256" key="1">
    <source>
        <dbReference type="ARBA" id="ARBA00023015"/>
    </source>
</evidence>
<keyword evidence="6" id="KW-1185">Reference proteome</keyword>